<dbReference type="GO" id="GO:0002939">
    <property type="term" value="P:tRNA N1-guanine methylation"/>
    <property type="evidence" value="ECO:0007669"/>
    <property type="project" value="TreeGrafter"/>
</dbReference>
<organism evidence="12 13">
    <name type="scientific">Mucor saturninus</name>
    <dbReference type="NCBI Taxonomy" id="64648"/>
    <lineage>
        <taxon>Eukaryota</taxon>
        <taxon>Fungi</taxon>
        <taxon>Fungi incertae sedis</taxon>
        <taxon>Mucoromycota</taxon>
        <taxon>Mucoromycotina</taxon>
        <taxon>Mucoromycetes</taxon>
        <taxon>Mucorales</taxon>
        <taxon>Mucorineae</taxon>
        <taxon>Mucoraceae</taxon>
        <taxon>Mucor</taxon>
    </lineage>
</organism>
<evidence type="ECO:0000256" key="10">
    <source>
        <dbReference type="HAMAP-Rule" id="MF_03152"/>
    </source>
</evidence>
<dbReference type="Gene3D" id="3.30.300.110">
    <property type="entry name" value="Met-10+ protein-like domains"/>
    <property type="match status" value="1"/>
</dbReference>
<dbReference type="EC" id="2.1.1.228" evidence="10"/>
<comment type="function">
    <text evidence="10">Specifically methylates the N1 position of guanosine-37 in various cytoplasmic and mitochondrial tRNAs. Methylation is not dependent on the nature of the nucleoside 5' of the target nucleoside. This is the first step in the biosynthesis of wybutosine (yW), a modified base adjacent to the anticodon of tRNAs and required for accurate decoding.</text>
</comment>
<evidence type="ECO:0000256" key="4">
    <source>
        <dbReference type="ARBA" id="ARBA00022679"/>
    </source>
</evidence>
<dbReference type="InterPro" id="IPR025792">
    <property type="entry name" value="tRNA_Gua_MeTrfase_euk"/>
</dbReference>
<name>A0A8H7R193_9FUNG</name>
<dbReference type="InterPro" id="IPR056743">
    <property type="entry name" value="TRM5-TYW2-like_MTfase"/>
</dbReference>
<dbReference type="PANTHER" id="PTHR23245">
    <property type="entry name" value="TRNA METHYLTRANSFERASE"/>
    <property type="match status" value="1"/>
</dbReference>
<comment type="similarity">
    <text evidence="10">Belongs to the TRM5 / TYW2 family.</text>
</comment>
<feature type="domain" description="SAM-dependent methyltransferase TRM5/TYW2-type" evidence="11">
    <location>
        <begin position="128"/>
        <end position="399"/>
    </location>
</feature>
<dbReference type="Proteomes" id="UP000603453">
    <property type="component" value="Unassembled WGS sequence"/>
</dbReference>
<evidence type="ECO:0000256" key="3">
    <source>
        <dbReference type="ARBA" id="ARBA00022603"/>
    </source>
</evidence>
<evidence type="ECO:0000313" key="12">
    <source>
        <dbReference type="EMBL" id="KAG2201987.1"/>
    </source>
</evidence>
<dbReference type="Gene3D" id="3.40.50.150">
    <property type="entry name" value="Vaccinia Virus protein VP39"/>
    <property type="match status" value="1"/>
</dbReference>
<keyword evidence="5 10" id="KW-0949">S-adenosyl-L-methionine</keyword>
<keyword evidence="4 10" id="KW-0808">Transferase</keyword>
<dbReference type="Pfam" id="PF02475">
    <property type="entry name" value="TRM5-TYW2_MTfase"/>
    <property type="match status" value="1"/>
</dbReference>
<dbReference type="SUPFAM" id="SSF53335">
    <property type="entry name" value="S-adenosyl-L-methionine-dependent methyltransferases"/>
    <property type="match status" value="1"/>
</dbReference>
<comment type="subunit">
    <text evidence="10">Monomer.</text>
</comment>
<keyword evidence="13" id="KW-1185">Reference proteome</keyword>
<evidence type="ECO:0000256" key="6">
    <source>
        <dbReference type="ARBA" id="ARBA00022694"/>
    </source>
</evidence>
<dbReference type="EMBL" id="JAEPRD010000066">
    <property type="protein sequence ID" value="KAG2201987.1"/>
    <property type="molecule type" value="Genomic_DNA"/>
</dbReference>
<evidence type="ECO:0000313" key="13">
    <source>
        <dbReference type="Proteomes" id="UP000603453"/>
    </source>
</evidence>
<accession>A0A8H7R193</accession>
<keyword evidence="3 10" id="KW-0489">Methyltransferase</keyword>
<comment type="subcellular location">
    <subcellularLocation>
        <location evidence="10">Mitochondrion matrix</location>
    </subcellularLocation>
    <subcellularLocation>
        <location evidence="10">Nucleus</location>
    </subcellularLocation>
    <subcellularLocation>
        <location evidence="10">Cytoplasm</location>
    </subcellularLocation>
    <text evidence="10">Predominantly in the mitochondria and in the nucleus.</text>
</comment>
<dbReference type="OrthoDB" id="408788at2759"/>
<evidence type="ECO:0000259" key="11">
    <source>
        <dbReference type="PROSITE" id="PS51684"/>
    </source>
</evidence>
<feature type="binding site" evidence="10">
    <location>
        <position position="217"/>
    </location>
    <ligand>
        <name>S-adenosyl-L-methionine</name>
        <dbReference type="ChEBI" id="CHEBI:59789"/>
    </ligand>
</feature>
<evidence type="ECO:0000256" key="8">
    <source>
        <dbReference type="ARBA" id="ARBA00023242"/>
    </source>
</evidence>
<dbReference type="InterPro" id="IPR056744">
    <property type="entry name" value="TRM5/TYW2-like_N"/>
</dbReference>
<keyword evidence="8 10" id="KW-0539">Nucleus</keyword>
<dbReference type="PANTHER" id="PTHR23245:SF36">
    <property type="entry name" value="TRNA (GUANINE(37)-N1)-METHYLTRANSFERASE"/>
    <property type="match status" value="1"/>
</dbReference>
<reference evidence="12" key="1">
    <citation type="submission" date="2020-12" db="EMBL/GenBank/DDBJ databases">
        <title>Metabolic potential, ecology and presence of endohyphal bacteria is reflected in genomic diversity of Mucoromycotina.</title>
        <authorList>
            <person name="Muszewska A."/>
            <person name="Okrasinska A."/>
            <person name="Steczkiewicz K."/>
            <person name="Drgas O."/>
            <person name="Orlowska M."/>
            <person name="Perlinska-Lenart U."/>
            <person name="Aleksandrzak-Piekarczyk T."/>
            <person name="Szatraj K."/>
            <person name="Zielenkiewicz U."/>
            <person name="Pilsyk S."/>
            <person name="Malc E."/>
            <person name="Mieczkowski P."/>
            <person name="Kruszewska J.S."/>
            <person name="Biernat P."/>
            <person name="Pawlowska J."/>
        </authorList>
    </citation>
    <scope>NUCLEOTIDE SEQUENCE</scope>
    <source>
        <strain evidence="12">WA0000017839</strain>
    </source>
</reference>
<evidence type="ECO:0000256" key="5">
    <source>
        <dbReference type="ARBA" id="ARBA00022691"/>
    </source>
</evidence>
<gene>
    <name evidence="10" type="primary">TRM5</name>
    <name evidence="12" type="ORF">INT47_000526</name>
</gene>
<dbReference type="AlphaFoldDB" id="A0A8H7R193"/>
<protein>
    <recommendedName>
        <fullName evidence="10">tRNA (guanine(37)-N1)-methyltransferase</fullName>
        <ecNumber evidence="10">2.1.1.228</ecNumber>
    </recommendedName>
    <alternativeName>
        <fullName evidence="10">M1G-methyltransferase</fullName>
    </alternativeName>
    <alternativeName>
        <fullName evidence="10">tRNA [GM37] methyltransferase</fullName>
    </alternativeName>
    <alternativeName>
        <fullName evidence="10">tRNA methyltransferase 5</fullName>
    </alternativeName>
</protein>
<sequence length="454" mass="52630">MNVLTPPLHRGMMELERSAFKKVISTLVIKVPTKKVGIFMKTFDEDLFNQPRTRNVLPDPESKETKLIILRTDLEKIDDLPEEKIDMIKEQGLSTFKHEIEFDYNFWTTEQILHAVMPEDAQDIPSSFTQIGHIAHMNLRESYYPWKKLIAQVILDKNKNITTVVNKVDSIDTTFRFFKMEVLAGEDNLIAEVKESGCKFKFDFSKVYWNSRLHTEHDRLVQLFKKNEYVCDVFAGVGPFALPAAKKGAIVYANDLNPSSHEWMKENIKANKIKSGIYPYNMDGREFIRQAVKDLQATSKKEWKTFDHFVMNLPATAIDFLDTFRGLYHDQKHLYDTRAKLPMIHCHCFTKSTDAMQDITERVGTIMGGKPDPLKTTLHWVRNVAPKKDMYCISFPLSSELAFAAPNKYNFKKKCSNPQTNPFFFFFYNNSDKRKIDQLSSSITSEPSKNPRTE</sequence>
<dbReference type="InterPro" id="IPR030382">
    <property type="entry name" value="MeTrfase_TRM5/TYW2"/>
</dbReference>
<dbReference type="FunFam" id="3.30.300.110:FF:000001">
    <property type="entry name" value="tRNA (guanine(37)-N1)-methyltransferase"/>
    <property type="match status" value="1"/>
</dbReference>
<comment type="similarity">
    <text evidence="1">Belongs to the class I-like SAM-binding methyltransferase superfamily. TRM5/TYW2 family.</text>
</comment>
<comment type="catalytic activity">
    <reaction evidence="9 10">
        <text>guanosine(37) in tRNA + S-adenosyl-L-methionine = N(1)-methylguanosine(37) in tRNA + S-adenosyl-L-homocysteine + H(+)</text>
        <dbReference type="Rhea" id="RHEA:36899"/>
        <dbReference type="Rhea" id="RHEA-COMP:10145"/>
        <dbReference type="Rhea" id="RHEA-COMP:10147"/>
        <dbReference type="ChEBI" id="CHEBI:15378"/>
        <dbReference type="ChEBI" id="CHEBI:57856"/>
        <dbReference type="ChEBI" id="CHEBI:59789"/>
        <dbReference type="ChEBI" id="CHEBI:73542"/>
        <dbReference type="ChEBI" id="CHEBI:74269"/>
        <dbReference type="EC" id="2.1.1.228"/>
    </reaction>
</comment>
<evidence type="ECO:0000256" key="2">
    <source>
        <dbReference type="ARBA" id="ARBA00022490"/>
    </source>
</evidence>
<dbReference type="GO" id="GO:0070901">
    <property type="term" value="P:mitochondrial tRNA methylation"/>
    <property type="evidence" value="ECO:0007669"/>
    <property type="project" value="TreeGrafter"/>
</dbReference>
<keyword evidence="6 10" id="KW-0819">tRNA processing</keyword>
<comment type="caution">
    <text evidence="12">The sequence shown here is derived from an EMBL/GenBank/DDBJ whole genome shotgun (WGS) entry which is preliminary data.</text>
</comment>
<feature type="binding site" evidence="10">
    <location>
        <begin position="255"/>
        <end position="256"/>
    </location>
    <ligand>
        <name>S-adenosyl-L-methionine</name>
        <dbReference type="ChEBI" id="CHEBI:59789"/>
    </ligand>
</feature>
<dbReference type="HAMAP" id="MF_03152">
    <property type="entry name" value="TRM5"/>
    <property type="match status" value="1"/>
</dbReference>
<dbReference type="PROSITE" id="PS51684">
    <property type="entry name" value="SAM_MT_TRM5_TYW2"/>
    <property type="match status" value="1"/>
</dbReference>
<dbReference type="Pfam" id="PF25133">
    <property type="entry name" value="TYW2_N_2"/>
    <property type="match status" value="1"/>
</dbReference>
<evidence type="ECO:0000256" key="9">
    <source>
        <dbReference type="ARBA" id="ARBA00047783"/>
    </source>
</evidence>
<proteinExistence type="inferred from homology"/>
<dbReference type="GO" id="GO:0052906">
    <property type="term" value="F:tRNA (guanine(37)-N1)-methyltransferase activity"/>
    <property type="evidence" value="ECO:0007669"/>
    <property type="project" value="UniProtKB-UniRule"/>
</dbReference>
<keyword evidence="2 10" id="KW-0963">Cytoplasm</keyword>
<dbReference type="InterPro" id="IPR029063">
    <property type="entry name" value="SAM-dependent_MTases_sf"/>
</dbReference>
<dbReference type="GO" id="GO:0005759">
    <property type="term" value="C:mitochondrial matrix"/>
    <property type="evidence" value="ECO:0007669"/>
    <property type="project" value="UniProtKB-SubCell"/>
</dbReference>
<evidence type="ECO:0000256" key="7">
    <source>
        <dbReference type="ARBA" id="ARBA00023128"/>
    </source>
</evidence>
<feature type="binding site" evidence="10">
    <location>
        <position position="312"/>
    </location>
    <ligand>
        <name>S-adenosyl-L-methionine</name>
        <dbReference type="ChEBI" id="CHEBI:59789"/>
    </ligand>
</feature>
<feature type="binding site" evidence="10">
    <location>
        <begin position="283"/>
        <end position="284"/>
    </location>
    <ligand>
        <name>S-adenosyl-L-methionine</name>
        <dbReference type="ChEBI" id="CHEBI:59789"/>
    </ligand>
</feature>
<keyword evidence="7 10" id="KW-0496">Mitochondrion</keyword>
<dbReference type="GO" id="GO:0005634">
    <property type="term" value="C:nucleus"/>
    <property type="evidence" value="ECO:0007669"/>
    <property type="project" value="UniProtKB-SubCell"/>
</dbReference>
<evidence type="ECO:0000256" key="1">
    <source>
        <dbReference type="ARBA" id="ARBA00009775"/>
    </source>
</evidence>